<evidence type="ECO:0000256" key="4">
    <source>
        <dbReference type="ARBA" id="ARBA00022737"/>
    </source>
</evidence>
<comment type="subcellular location">
    <subcellularLocation>
        <location evidence="1">Cytoplasm</location>
    </subcellularLocation>
</comment>
<dbReference type="InterPro" id="IPR001611">
    <property type="entry name" value="Leu-rich_rpt"/>
</dbReference>
<proteinExistence type="predicted"/>
<dbReference type="OrthoDB" id="676979at2759"/>
<name>A0A0N1HGG3_9EURO</name>
<feature type="compositionally biased region" description="Polar residues" evidence="5">
    <location>
        <begin position="317"/>
        <end position="336"/>
    </location>
</feature>
<dbReference type="PROSITE" id="PS51450">
    <property type="entry name" value="LRR"/>
    <property type="match status" value="3"/>
</dbReference>
<dbReference type="Pfam" id="PF13855">
    <property type="entry name" value="LRR_8"/>
    <property type="match status" value="1"/>
</dbReference>
<dbReference type="Gene3D" id="3.80.10.10">
    <property type="entry name" value="Ribonuclease Inhibitor"/>
    <property type="match status" value="2"/>
</dbReference>
<dbReference type="GeneID" id="28734211"/>
<gene>
    <name evidence="6" type="ORF">AB675_2365</name>
</gene>
<dbReference type="GO" id="GO:0005737">
    <property type="term" value="C:cytoplasm"/>
    <property type="evidence" value="ECO:0007669"/>
    <property type="project" value="UniProtKB-SubCell"/>
</dbReference>
<feature type="compositionally biased region" description="Low complexity" evidence="5">
    <location>
        <begin position="367"/>
        <end position="395"/>
    </location>
</feature>
<dbReference type="PANTHER" id="PTHR15454:SF69">
    <property type="entry name" value="SERINE_THREONINE-PROTEIN KINASE 11-INTERACTING PROTEIN"/>
    <property type="match status" value="1"/>
</dbReference>
<dbReference type="InterPro" id="IPR032675">
    <property type="entry name" value="LRR_dom_sf"/>
</dbReference>
<feature type="compositionally biased region" description="Polar residues" evidence="5">
    <location>
        <begin position="298"/>
        <end position="309"/>
    </location>
</feature>
<dbReference type="SUPFAM" id="SSF52058">
    <property type="entry name" value="L domain-like"/>
    <property type="match status" value="1"/>
</dbReference>
<sequence>MEKDEFYTEEGHTFVRSLSQFIRQHEKALANSLQLSVQRRQSLSALNAPSTLVSGLATKTSGSSNAAANPLAAALSFAGLSFKSHSMKSPHLILTPHHLFFLLSKIEELDVDVGPMNVRIESLHGDSSAGNYVSFLQGHKGLRTQSDRDSVHSVSSMRSVMSSMTTFWSSLSLMHSTSRTEKAKAQQAADLKYLYSAFTKVPSLKLVADSRAPLIQGFEEFPFDTAVPLYSFKNLQQLDIIDIDFRSFHGWDRLSEQLTLLTVKRANLDDPAELLTDIVLDDAEQRRRRSTKGGRSSPTPASSSWTVPSTPRGDYTGTRSDPGSPVSESPKPQDSVLSKDATILAGSVSPKRPSVVRPATSYKHVRSYSTKASRSGSGSSNSSEYSSYPFRSNSSSSLLNLHVLPSTKWQRLKYLSLADNRLSSISAKSLAPVAATLRSLNLSNNLFTEIPDALACLTRLSSLDLSNCMIGSLQSLTKSPLPAITTIKLKSNRLTSLAGVERMLSLENISVQDNHLKDVMEAARLTALPNLRRVWIKHNPFTKTTNNYRVQIFNLFRTTAGYSEDIVLDDYSPGYTEKKQLVERVPEKEPRTSQTIVQIAEPVVVHDDAPAQEQREGADIHKASTRRRRTARRRIVDLAHDEGRWEPQAEIKVVSRPSDDIRRPLDMATVDQDHTASRTRSASQPADVSVALTMPGTDGVAGTEPSRATHDSTYRDQAEALRRELGSTWLSALESQNWHGSHHLDVQNMQSMGHPPSLHRANTVAVVTGRTLG</sequence>
<accession>A0A0N1HGG3</accession>
<protein>
    <submittedName>
        <fullName evidence="6">Putative leucine-rich repeat-containing protein</fullName>
    </submittedName>
</protein>
<feature type="region of interest" description="Disordered" evidence="5">
    <location>
        <begin position="285"/>
        <end position="395"/>
    </location>
</feature>
<evidence type="ECO:0000256" key="2">
    <source>
        <dbReference type="ARBA" id="ARBA00022490"/>
    </source>
</evidence>
<dbReference type="STRING" id="1664694.A0A0N1HGG3"/>
<keyword evidence="2" id="KW-0963">Cytoplasm</keyword>
<dbReference type="EMBL" id="LFJN01000002">
    <property type="protein sequence ID" value="KPI45263.1"/>
    <property type="molecule type" value="Genomic_DNA"/>
</dbReference>
<dbReference type="VEuPathDB" id="FungiDB:AB675_2365"/>
<dbReference type="RefSeq" id="XP_018005226.1">
    <property type="nucleotide sequence ID" value="XM_018142331.1"/>
</dbReference>
<keyword evidence="4" id="KW-0677">Repeat</keyword>
<keyword evidence="7" id="KW-1185">Reference proteome</keyword>
<organism evidence="6 7">
    <name type="scientific">Cyphellophora attinorum</name>
    <dbReference type="NCBI Taxonomy" id="1664694"/>
    <lineage>
        <taxon>Eukaryota</taxon>
        <taxon>Fungi</taxon>
        <taxon>Dikarya</taxon>
        <taxon>Ascomycota</taxon>
        <taxon>Pezizomycotina</taxon>
        <taxon>Eurotiomycetes</taxon>
        <taxon>Chaetothyriomycetidae</taxon>
        <taxon>Chaetothyriales</taxon>
        <taxon>Cyphellophoraceae</taxon>
        <taxon>Cyphellophora</taxon>
    </lineage>
</organism>
<evidence type="ECO:0000256" key="1">
    <source>
        <dbReference type="ARBA" id="ARBA00004496"/>
    </source>
</evidence>
<comment type="caution">
    <text evidence="6">The sequence shown here is derived from an EMBL/GenBank/DDBJ whole genome shotgun (WGS) entry which is preliminary data.</text>
</comment>
<keyword evidence="3" id="KW-0433">Leucine-rich repeat</keyword>
<evidence type="ECO:0000313" key="6">
    <source>
        <dbReference type="EMBL" id="KPI45263.1"/>
    </source>
</evidence>
<evidence type="ECO:0000256" key="3">
    <source>
        <dbReference type="ARBA" id="ARBA00022614"/>
    </source>
</evidence>
<dbReference type="AlphaFoldDB" id="A0A0N1HGG3"/>
<evidence type="ECO:0000313" key="7">
    <source>
        <dbReference type="Proteomes" id="UP000038010"/>
    </source>
</evidence>
<dbReference type="Proteomes" id="UP000038010">
    <property type="component" value="Unassembled WGS sequence"/>
</dbReference>
<reference evidence="6 7" key="1">
    <citation type="submission" date="2015-06" db="EMBL/GenBank/DDBJ databases">
        <title>Draft genome of the ant-associated black yeast Phialophora attae CBS 131958.</title>
        <authorList>
            <person name="Moreno L.F."/>
            <person name="Stielow B.J."/>
            <person name="de Hoog S."/>
            <person name="Vicente V.A."/>
            <person name="Weiss V.A."/>
            <person name="de Vries M."/>
            <person name="Cruz L.M."/>
            <person name="Souza E.M."/>
        </authorList>
    </citation>
    <scope>NUCLEOTIDE SEQUENCE [LARGE SCALE GENOMIC DNA]</scope>
    <source>
        <strain evidence="6 7">CBS 131958</strain>
    </source>
</reference>
<evidence type="ECO:0000256" key="5">
    <source>
        <dbReference type="SAM" id="MobiDB-lite"/>
    </source>
</evidence>
<dbReference type="PANTHER" id="PTHR15454">
    <property type="entry name" value="NISCHARIN RELATED"/>
    <property type="match status" value="1"/>
</dbReference>